<feature type="compositionally biased region" description="Basic and acidic residues" evidence="1">
    <location>
        <begin position="8"/>
        <end position="20"/>
    </location>
</feature>
<dbReference type="SUPFAM" id="SSF52540">
    <property type="entry name" value="P-loop containing nucleoside triphosphate hydrolases"/>
    <property type="match status" value="1"/>
</dbReference>
<comment type="caution">
    <text evidence="3">The sequence shown here is derived from an EMBL/GenBank/DDBJ whole genome shotgun (WGS) entry which is preliminary data.</text>
</comment>
<dbReference type="Gene3D" id="3.40.50.300">
    <property type="entry name" value="P-loop containing nucleotide triphosphate hydrolases"/>
    <property type="match status" value="1"/>
</dbReference>
<feature type="domain" description="Deoxynucleoside kinase" evidence="2">
    <location>
        <begin position="45"/>
        <end position="240"/>
    </location>
</feature>
<dbReference type="PANTHER" id="PTHR10513">
    <property type="entry name" value="DEOXYNUCLEOSIDE KINASE"/>
    <property type="match status" value="1"/>
</dbReference>
<evidence type="ECO:0000313" key="4">
    <source>
        <dbReference type="Proteomes" id="UP000762676"/>
    </source>
</evidence>
<dbReference type="Proteomes" id="UP000762676">
    <property type="component" value="Unassembled WGS sequence"/>
</dbReference>
<evidence type="ECO:0000256" key="1">
    <source>
        <dbReference type="SAM" id="MobiDB-lite"/>
    </source>
</evidence>
<evidence type="ECO:0000259" key="2">
    <source>
        <dbReference type="Pfam" id="PF01712"/>
    </source>
</evidence>
<feature type="region of interest" description="Disordered" evidence="1">
    <location>
        <begin position="1"/>
        <end position="41"/>
    </location>
</feature>
<gene>
    <name evidence="3" type="ORF">ElyMa_005942900</name>
</gene>
<dbReference type="InterPro" id="IPR031314">
    <property type="entry name" value="DNK_dom"/>
</dbReference>
<evidence type="ECO:0000313" key="3">
    <source>
        <dbReference type="EMBL" id="GFR82171.1"/>
    </source>
</evidence>
<proteinExistence type="predicted"/>
<keyword evidence="4" id="KW-1185">Reference proteome</keyword>
<organism evidence="3 4">
    <name type="scientific">Elysia marginata</name>
    <dbReference type="NCBI Taxonomy" id="1093978"/>
    <lineage>
        <taxon>Eukaryota</taxon>
        <taxon>Metazoa</taxon>
        <taxon>Spiralia</taxon>
        <taxon>Lophotrochozoa</taxon>
        <taxon>Mollusca</taxon>
        <taxon>Gastropoda</taxon>
        <taxon>Heterobranchia</taxon>
        <taxon>Euthyneura</taxon>
        <taxon>Panpulmonata</taxon>
        <taxon>Sacoglossa</taxon>
        <taxon>Placobranchoidea</taxon>
        <taxon>Plakobranchidae</taxon>
        <taxon>Elysia</taxon>
    </lineage>
</organism>
<dbReference type="InterPro" id="IPR050566">
    <property type="entry name" value="Deoxyribonucleoside_kinase"/>
</dbReference>
<protein>
    <submittedName>
        <fullName evidence="3">Thymidine kinase 2, mitochondrial-like</fullName>
    </submittedName>
</protein>
<dbReference type="PANTHER" id="PTHR10513:SF24">
    <property type="entry name" value="THYMIDINE KINASE 2, MITOCHONDRIAL"/>
    <property type="match status" value="1"/>
</dbReference>
<accession>A0AAV4GAL4</accession>
<dbReference type="GO" id="GO:0005739">
    <property type="term" value="C:mitochondrion"/>
    <property type="evidence" value="ECO:0007669"/>
    <property type="project" value="TreeGrafter"/>
</dbReference>
<dbReference type="AlphaFoldDB" id="A0AAV4GAL4"/>
<dbReference type="GO" id="GO:0019136">
    <property type="term" value="F:deoxynucleoside kinase activity"/>
    <property type="evidence" value="ECO:0007669"/>
    <property type="project" value="TreeGrafter"/>
</dbReference>
<dbReference type="CDD" id="cd01673">
    <property type="entry name" value="dNK"/>
    <property type="match status" value="1"/>
</dbReference>
<dbReference type="EMBL" id="BMAT01011932">
    <property type="protein sequence ID" value="GFR82171.1"/>
    <property type="molecule type" value="Genomic_DNA"/>
</dbReference>
<name>A0AAV4GAL4_9GAST</name>
<keyword evidence="3" id="KW-0418">Kinase</keyword>
<reference evidence="3 4" key="1">
    <citation type="journal article" date="2021" name="Elife">
        <title>Chloroplast acquisition without the gene transfer in kleptoplastic sea slugs, Plakobranchus ocellatus.</title>
        <authorList>
            <person name="Maeda T."/>
            <person name="Takahashi S."/>
            <person name="Yoshida T."/>
            <person name="Shimamura S."/>
            <person name="Takaki Y."/>
            <person name="Nagai Y."/>
            <person name="Toyoda A."/>
            <person name="Suzuki Y."/>
            <person name="Arimoto A."/>
            <person name="Ishii H."/>
            <person name="Satoh N."/>
            <person name="Nishiyama T."/>
            <person name="Hasebe M."/>
            <person name="Maruyama T."/>
            <person name="Minagawa J."/>
            <person name="Obokata J."/>
            <person name="Shigenobu S."/>
        </authorList>
    </citation>
    <scope>NUCLEOTIDE SEQUENCE [LARGE SCALE GENOMIC DNA]</scope>
</reference>
<dbReference type="Pfam" id="PF01712">
    <property type="entry name" value="dNK"/>
    <property type="match status" value="1"/>
</dbReference>
<dbReference type="FunFam" id="3.40.50.300:FF:001571">
    <property type="entry name" value="Deoxynucleoside kinase"/>
    <property type="match status" value="1"/>
</dbReference>
<sequence length="261" mass="30014">MAPNSPHKTNEKCNESREEIIIPSPTPSPPRTELSRSKTSTGKTIIVEGNIGAGKSTFLNYFRRYKNVEILKEPVDEWKNVAGYNALDLMYKDALRWSAAFECMVTLSMLKHHQNSKKPHTLKMLERSIYSTRYCFMENLRESQLIPSVDYSILKEYHKWIDLHEDIHVDLIVYLRASPDTCVQRMKKRNRSEETGVPLEYLQALHRLHDDWLLHGKRGKLPAPVLVLDADKDLPELQEDIASYSHDILGGLTAPSEPCDL</sequence>
<keyword evidence="3" id="KW-0808">Transferase</keyword>
<dbReference type="InterPro" id="IPR027417">
    <property type="entry name" value="P-loop_NTPase"/>
</dbReference>